<dbReference type="Proteomes" id="UP000070700">
    <property type="component" value="Unassembled WGS sequence"/>
</dbReference>
<reference evidence="7 8" key="1">
    <citation type="submission" date="2015-10" db="EMBL/GenBank/DDBJ databases">
        <title>Full genome of DAOMC 229536 Phialocephala scopiformis, a fungal endophyte of spruce producing the potent anti-insectan compound rugulosin.</title>
        <authorList>
            <consortium name="DOE Joint Genome Institute"/>
            <person name="Walker A.K."/>
            <person name="Frasz S.L."/>
            <person name="Seifert K.A."/>
            <person name="Miller J.D."/>
            <person name="Mondo S.J."/>
            <person name="Labutti K."/>
            <person name="Lipzen A."/>
            <person name="Dockter R."/>
            <person name="Kennedy M."/>
            <person name="Grigoriev I.V."/>
            <person name="Spatafora J.W."/>
        </authorList>
    </citation>
    <scope>NUCLEOTIDE SEQUENCE [LARGE SCALE GENOMIC DNA]</scope>
    <source>
        <strain evidence="7 8">CBS 120377</strain>
    </source>
</reference>
<accession>A0A194XID1</accession>
<dbReference type="PANTHER" id="PTHR14440">
    <property type="entry name" value="DNA-DIRECTED RNA POLYMERASE I SUBUNIT RPA49"/>
    <property type="match status" value="1"/>
</dbReference>
<evidence type="ECO:0000313" key="8">
    <source>
        <dbReference type="Proteomes" id="UP000070700"/>
    </source>
</evidence>
<dbReference type="GO" id="GO:0005730">
    <property type="term" value="C:nucleolus"/>
    <property type="evidence" value="ECO:0007669"/>
    <property type="project" value="UniProtKB-SubCell"/>
</dbReference>
<proteinExistence type="inferred from homology"/>
<dbReference type="STRING" id="149040.A0A194XID1"/>
<gene>
    <name evidence="7" type="ORF">LY89DRAFT_682721</name>
</gene>
<dbReference type="OrthoDB" id="532500at2759"/>
<comment type="similarity">
    <text evidence="2">Belongs to the eukaryotic RPA49/POLR1E RNA polymerase subunit family.</text>
</comment>
<dbReference type="EMBL" id="KQ947410">
    <property type="protein sequence ID" value="KUJ19884.1"/>
    <property type="molecule type" value="Genomic_DNA"/>
</dbReference>
<comment type="subcellular location">
    <subcellularLocation>
        <location evidence="1">Nucleus</location>
        <location evidence="1">Nucleolus</location>
    </subcellularLocation>
</comment>
<evidence type="ECO:0000256" key="5">
    <source>
        <dbReference type="ARBA" id="ARBA00023242"/>
    </source>
</evidence>
<evidence type="ECO:0000256" key="4">
    <source>
        <dbReference type="ARBA" id="ARBA00023163"/>
    </source>
</evidence>
<sequence>MADKVEKVKKRKRHIDDSSKPSKRVAIDEDKQISVSLLETGKWAPVLASTPGLAMPSEINLRAYTKMRRNAPSRVGKSGDIATKELILHSSDHSKLDYTAREEEVGGVDSLLKHYIGVYDPETGKMEVVEARKMIVRGSVRAHQATKEDDLSMNMRERRNELGQTFGTKKARKAIASVTENAISPDKSLRMLANGQAPKLDGASAAIIASMAKATKGMSTRDDLSKAADDAKPRPKANLDATDVADVYTVDSLIGEDTMMLIPVRLWQEAIRKNKEIVISSSYVANRIGRTKYDNIEKLKILRYMLLLIDVYNNCTIMRGQRKLPNPRTLREVIGDMPEAVLEGVKRNFTEGGLMSKYKSDLLITHLCAMACLVDNFEVDMWDLKEDLKLEMKPMAQYFNEIGARNGALGVAEKQRLGLDKAAAAQRKVAKLKLPLDFPKVGFGRRR</sequence>
<feature type="region of interest" description="Disordered" evidence="6">
    <location>
        <begin position="1"/>
        <end position="24"/>
    </location>
</feature>
<dbReference type="GeneID" id="28824281"/>
<organism evidence="7 8">
    <name type="scientific">Mollisia scopiformis</name>
    <name type="common">Conifer needle endophyte fungus</name>
    <name type="synonym">Phialocephala scopiformis</name>
    <dbReference type="NCBI Taxonomy" id="149040"/>
    <lineage>
        <taxon>Eukaryota</taxon>
        <taxon>Fungi</taxon>
        <taxon>Dikarya</taxon>
        <taxon>Ascomycota</taxon>
        <taxon>Pezizomycotina</taxon>
        <taxon>Leotiomycetes</taxon>
        <taxon>Helotiales</taxon>
        <taxon>Mollisiaceae</taxon>
        <taxon>Mollisia</taxon>
    </lineage>
</organism>
<protein>
    <submittedName>
        <fullName evidence="7">RNA polymerase I associated factor, A49-like protein</fullName>
    </submittedName>
</protein>
<feature type="compositionally biased region" description="Basic and acidic residues" evidence="6">
    <location>
        <begin position="14"/>
        <end position="24"/>
    </location>
</feature>
<evidence type="ECO:0000313" key="7">
    <source>
        <dbReference type="EMBL" id="KUJ19884.1"/>
    </source>
</evidence>
<dbReference type="AlphaFoldDB" id="A0A194XID1"/>
<evidence type="ECO:0000256" key="6">
    <source>
        <dbReference type="SAM" id="MobiDB-lite"/>
    </source>
</evidence>
<dbReference type="KEGG" id="psco:LY89DRAFT_682721"/>
<evidence type="ECO:0000256" key="2">
    <source>
        <dbReference type="ARBA" id="ARBA00009430"/>
    </source>
</evidence>
<dbReference type="InterPro" id="IPR009668">
    <property type="entry name" value="RNA_pol-assoc_fac_A49-like"/>
</dbReference>
<name>A0A194XID1_MOLSC</name>
<evidence type="ECO:0000256" key="3">
    <source>
        <dbReference type="ARBA" id="ARBA00022478"/>
    </source>
</evidence>
<keyword evidence="5" id="KW-0539">Nucleus</keyword>
<evidence type="ECO:0000256" key="1">
    <source>
        <dbReference type="ARBA" id="ARBA00004604"/>
    </source>
</evidence>
<dbReference type="FunCoup" id="A0A194XID1">
    <property type="interactions" value="699"/>
</dbReference>
<dbReference type="GO" id="GO:0006351">
    <property type="term" value="P:DNA-templated transcription"/>
    <property type="evidence" value="ECO:0007669"/>
    <property type="project" value="InterPro"/>
</dbReference>
<dbReference type="GO" id="GO:0003677">
    <property type="term" value="F:DNA binding"/>
    <property type="evidence" value="ECO:0007669"/>
    <property type="project" value="InterPro"/>
</dbReference>
<keyword evidence="3" id="KW-0240">DNA-directed RNA polymerase</keyword>
<keyword evidence="8" id="KW-1185">Reference proteome</keyword>
<dbReference type="GO" id="GO:0000428">
    <property type="term" value="C:DNA-directed RNA polymerase complex"/>
    <property type="evidence" value="ECO:0007669"/>
    <property type="project" value="UniProtKB-KW"/>
</dbReference>
<dbReference type="Pfam" id="PF06870">
    <property type="entry name" value="RNA_pol_I_A49"/>
    <property type="match status" value="1"/>
</dbReference>
<dbReference type="RefSeq" id="XP_018074239.1">
    <property type="nucleotide sequence ID" value="XM_018214555.1"/>
</dbReference>
<keyword evidence="4" id="KW-0804">Transcription</keyword>
<dbReference type="InParanoid" id="A0A194XID1"/>